<dbReference type="InterPro" id="IPR036047">
    <property type="entry name" value="F-box-like_dom_sf"/>
</dbReference>
<evidence type="ECO:0000313" key="1">
    <source>
        <dbReference type="EMBL" id="TVU40604.1"/>
    </source>
</evidence>
<protein>
    <recommendedName>
        <fullName evidence="3">F-box domain-containing protein</fullName>
    </recommendedName>
</protein>
<proteinExistence type="predicted"/>
<name>A0A5J9VZ29_9POAL</name>
<dbReference type="AlphaFoldDB" id="A0A5J9VZ29"/>
<comment type="caution">
    <text evidence="1">The sequence shown here is derived from an EMBL/GenBank/DDBJ whole genome shotgun (WGS) entry which is preliminary data.</text>
</comment>
<accession>A0A5J9VZ29</accession>
<dbReference type="Proteomes" id="UP000324897">
    <property type="component" value="Chromosome 4"/>
</dbReference>
<dbReference type="Gramene" id="TVU40604">
    <property type="protein sequence ID" value="TVU40604"/>
    <property type="gene ID" value="EJB05_14072"/>
</dbReference>
<reference evidence="1 2" key="1">
    <citation type="journal article" date="2019" name="Sci. Rep.">
        <title>A high-quality genome of Eragrostis curvula grass provides insights into Poaceae evolution and supports new strategies to enhance forage quality.</title>
        <authorList>
            <person name="Carballo J."/>
            <person name="Santos B.A.C.M."/>
            <person name="Zappacosta D."/>
            <person name="Garbus I."/>
            <person name="Selva J.P."/>
            <person name="Gallo C.A."/>
            <person name="Diaz A."/>
            <person name="Albertini E."/>
            <person name="Caccamo M."/>
            <person name="Echenique V."/>
        </authorList>
    </citation>
    <scope>NUCLEOTIDE SEQUENCE [LARGE SCALE GENOMIC DNA]</scope>
    <source>
        <strain evidence="2">cv. Victoria</strain>
        <tissue evidence="1">Leaf</tissue>
    </source>
</reference>
<dbReference type="PANTHER" id="PTHR32133:SF379">
    <property type="entry name" value="F-BOX DOMAIN-CONTAINING PROTEIN"/>
    <property type="match status" value="1"/>
</dbReference>
<keyword evidence="2" id="KW-1185">Reference proteome</keyword>
<evidence type="ECO:0008006" key="3">
    <source>
        <dbReference type="Google" id="ProtNLM"/>
    </source>
</evidence>
<feature type="non-terminal residue" evidence="1">
    <location>
        <position position="1"/>
    </location>
</feature>
<evidence type="ECO:0000313" key="2">
    <source>
        <dbReference type="Proteomes" id="UP000324897"/>
    </source>
</evidence>
<sequence length="145" mass="16265">MPPPPPLPELMDELVEEALLLIPPDEPAHLFRALLVYKRWCRLISSPRFRRKLPPLREGIVEVAHHRQPPDPVDSMLLCLLPLLRSLSQALLLCIGAFAGKLLGGSPTVIRLLWTIPSSKLKKILLISFPYGMFSANLLMFSQGL</sequence>
<gene>
    <name evidence="1" type="ORF">EJB05_14072</name>
</gene>
<organism evidence="1 2">
    <name type="scientific">Eragrostis curvula</name>
    <name type="common">weeping love grass</name>
    <dbReference type="NCBI Taxonomy" id="38414"/>
    <lineage>
        <taxon>Eukaryota</taxon>
        <taxon>Viridiplantae</taxon>
        <taxon>Streptophyta</taxon>
        <taxon>Embryophyta</taxon>
        <taxon>Tracheophyta</taxon>
        <taxon>Spermatophyta</taxon>
        <taxon>Magnoliopsida</taxon>
        <taxon>Liliopsida</taxon>
        <taxon>Poales</taxon>
        <taxon>Poaceae</taxon>
        <taxon>PACMAD clade</taxon>
        <taxon>Chloridoideae</taxon>
        <taxon>Eragrostideae</taxon>
        <taxon>Eragrostidinae</taxon>
        <taxon>Eragrostis</taxon>
    </lineage>
</organism>
<dbReference type="EMBL" id="RWGY01000007">
    <property type="protein sequence ID" value="TVU40604.1"/>
    <property type="molecule type" value="Genomic_DNA"/>
</dbReference>
<dbReference type="PANTHER" id="PTHR32133">
    <property type="entry name" value="OS07G0120400 PROTEIN"/>
    <property type="match status" value="1"/>
</dbReference>
<dbReference type="SUPFAM" id="SSF81383">
    <property type="entry name" value="F-box domain"/>
    <property type="match status" value="1"/>
</dbReference>